<dbReference type="InterPro" id="IPR007481">
    <property type="entry name" value="SspB"/>
</dbReference>
<dbReference type="InterPro" id="IPR036760">
    <property type="entry name" value="SspB-like_sf"/>
</dbReference>
<reference evidence="2 3" key="1">
    <citation type="submission" date="2016-11" db="EMBL/GenBank/DDBJ databases">
        <title>Mixed transmission modes and dynamic genome evolution in an obligate animal-bacterial symbiosis.</title>
        <authorList>
            <person name="Russell S.L."/>
            <person name="Corbett-Detig R.B."/>
            <person name="Cavanaugh C.M."/>
        </authorList>
    </citation>
    <scope>NUCLEOTIDE SEQUENCE [LARGE SCALE GENOMIC DNA]</scope>
    <source>
        <strain evidence="2">Sp-SM6</strain>
    </source>
</reference>
<comment type="caution">
    <text evidence="2">The sequence shown here is derived from an EMBL/GenBank/DDBJ whole genome shotgun (WGS) entry which is preliminary data.</text>
</comment>
<dbReference type="OrthoDB" id="9797358at2"/>
<dbReference type="Proteomes" id="UP000190198">
    <property type="component" value="Unassembled WGS sequence"/>
</dbReference>
<dbReference type="GO" id="GO:0045732">
    <property type="term" value="P:positive regulation of protein catabolic process"/>
    <property type="evidence" value="ECO:0007669"/>
    <property type="project" value="TreeGrafter"/>
</dbReference>
<keyword evidence="2" id="KW-0378">Hydrolase</keyword>
<proteinExistence type="predicted"/>
<feature type="compositionally biased region" description="Acidic residues" evidence="1">
    <location>
        <begin position="103"/>
        <end position="114"/>
    </location>
</feature>
<evidence type="ECO:0000313" key="2">
    <source>
        <dbReference type="EMBL" id="OOZ42951.1"/>
    </source>
</evidence>
<dbReference type="RefSeq" id="WP_078475988.1">
    <property type="nucleotide sequence ID" value="NZ_MPRK01000006.1"/>
</dbReference>
<evidence type="ECO:0000256" key="1">
    <source>
        <dbReference type="SAM" id="MobiDB-lite"/>
    </source>
</evidence>
<accession>A0A1T2LCY7</accession>
<organism evidence="2 3">
    <name type="scientific">Solemya elarraichensis gill symbiont</name>
    <dbReference type="NCBI Taxonomy" id="1918949"/>
    <lineage>
        <taxon>Bacteria</taxon>
        <taxon>Pseudomonadati</taxon>
        <taxon>Pseudomonadota</taxon>
        <taxon>Gammaproteobacteria</taxon>
        <taxon>sulfur-oxidizing symbionts</taxon>
    </lineage>
</organism>
<dbReference type="GO" id="GO:0005829">
    <property type="term" value="C:cytosol"/>
    <property type="evidence" value="ECO:0007669"/>
    <property type="project" value="TreeGrafter"/>
</dbReference>
<keyword evidence="3" id="KW-1185">Reference proteome</keyword>
<sequence length="129" mass="14150">MTPSKPYLIRAFFDWILDNDLTPHLLIDADFPDTLVPEQHVQNGQIILNISPGAVQNLQLDNELISFSARFSGTPFAISFSPDAVLGIYANENGQGMLFEPTAAEETETVEEEEPPKKPPGGPSLKVVK</sequence>
<dbReference type="NCBIfam" id="NF008769">
    <property type="entry name" value="PRK11798.2-5"/>
    <property type="match status" value="1"/>
</dbReference>
<dbReference type="GO" id="GO:0008233">
    <property type="term" value="F:peptidase activity"/>
    <property type="evidence" value="ECO:0007669"/>
    <property type="project" value="UniProtKB-KW"/>
</dbReference>
<dbReference type="Gene3D" id="2.30.30.220">
    <property type="entry name" value="SspB-like"/>
    <property type="match status" value="1"/>
</dbReference>
<dbReference type="GO" id="GO:0006508">
    <property type="term" value="P:proteolysis"/>
    <property type="evidence" value="ECO:0007669"/>
    <property type="project" value="UniProtKB-KW"/>
</dbReference>
<feature type="region of interest" description="Disordered" evidence="1">
    <location>
        <begin position="100"/>
        <end position="129"/>
    </location>
</feature>
<evidence type="ECO:0000313" key="3">
    <source>
        <dbReference type="Proteomes" id="UP000190198"/>
    </source>
</evidence>
<dbReference type="GO" id="GO:0005840">
    <property type="term" value="C:ribosome"/>
    <property type="evidence" value="ECO:0007669"/>
    <property type="project" value="TreeGrafter"/>
</dbReference>
<name>A0A1T2LCY7_9GAMM</name>
<gene>
    <name evidence="2" type="ORF">BOW52_00875</name>
</gene>
<dbReference type="PIRSF" id="PIRSF005276">
    <property type="entry name" value="SspB"/>
    <property type="match status" value="1"/>
</dbReference>
<dbReference type="PANTHER" id="PTHR37486:SF1">
    <property type="entry name" value="STRINGENT STARVATION PROTEIN B"/>
    <property type="match status" value="1"/>
</dbReference>
<dbReference type="SUPFAM" id="SSF101738">
    <property type="entry name" value="SspB-like"/>
    <property type="match status" value="1"/>
</dbReference>
<dbReference type="AlphaFoldDB" id="A0A1T2LCY7"/>
<keyword evidence="2" id="KW-0645">Protease</keyword>
<dbReference type="PANTHER" id="PTHR37486">
    <property type="entry name" value="STRINGENT STARVATION PROTEIN B"/>
    <property type="match status" value="1"/>
</dbReference>
<dbReference type="Pfam" id="PF04386">
    <property type="entry name" value="SspB"/>
    <property type="match status" value="1"/>
</dbReference>
<dbReference type="EMBL" id="MPRK01000006">
    <property type="protein sequence ID" value="OOZ42951.1"/>
    <property type="molecule type" value="Genomic_DNA"/>
</dbReference>
<protein>
    <submittedName>
        <fullName evidence="2">ClpXP protease specificity-enhancing factor</fullName>
    </submittedName>
</protein>